<dbReference type="AlphaFoldDB" id="A0A3A6PH34"/>
<accession>A0A3A6PH34</accession>
<organism evidence="3 4">
    <name type="scientific">Paenibacillus pinisoli</name>
    <dbReference type="NCBI Taxonomy" id="1276110"/>
    <lineage>
        <taxon>Bacteria</taxon>
        <taxon>Bacillati</taxon>
        <taxon>Bacillota</taxon>
        <taxon>Bacilli</taxon>
        <taxon>Bacillales</taxon>
        <taxon>Paenibacillaceae</taxon>
        <taxon>Paenibacillus</taxon>
    </lineage>
</organism>
<dbReference type="Gene3D" id="2.60.40.10">
    <property type="entry name" value="Immunoglobulins"/>
    <property type="match status" value="1"/>
</dbReference>
<evidence type="ECO:0000256" key="1">
    <source>
        <dbReference type="SAM" id="MobiDB-lite"/>
    </source>
</evidence>
<feature type="domain" description="SLH" evidence="2">
    <location>
        <begin position="1058"/>
        <end position="1121"/>
    </location>
</feature>
<dbReference type="PROSITE" id="PS51272">
    <property type="entry name" value="SLH"/>
    <property type="match status" value="3"/>
</dbReference>
<dbReference type="PANTHER" id="PTHR43308">
    <property type="entry name" value="OUTER MEMBRANE PROTEIN ALPHA-RELATED"/>
    <property type="match status" value="1"/>
</dbReference>
<dbReference type="InterPro" id="IPR001119">
    <property type="entry name" value="SLH_dom"/>
</dbReference>
<sequence>MNWGETMKSRILILLMTFAILFTIITPRAAPRAEAAGGTVTKTYTATADTMQLNGQLEYNGIYDNDGDGYLYVGMSNNDGFVNVRNRMAVIFDLGAPEGTIVSAELVVTVATVLRVPNHNLYMEVRGSAANSLNHNFNGTFPSVDTSSPYSDKFTAKSTAEVPMGTYLQDQTITLNVKSAVDAFTDGSDRKVTFTLNGNEADADSGRFLLYSLEASNAAFRPKLVVTYETGPVNTAPTGSFTITEGAMTSASTVNLSVTGSDPDAGDSVTHMRFANSAANLSSASWLPFSNTATFSLSGGDGAKTIYMQLRDSNNGISANSSQTILLDQTAPTGTLGINDGAAWTNSHTVTLKGTYTDGSGSGVEQVRLSNINGSWQTSWFSVADLNGRSWVLPAGEGAKTVYVQYRDKVGNSSSSTISNTITVDTIAPLITNVVNNKAYNSKVTPLFLEGSGLLNGSPYTSGTDITQDGTYILVVTDLAGNSTTVVFMIDMTAPIVAGIANGGIYNTSRMITFNEGTATLNGAAFLSGTQVSQDDVYTLVVTDAAGNVTTVNFTIDKTPPIVTGVAEGGVYKSATPVFTEGTAKLNAAAFTSGTEIVAEGAYTLVVTDAAGNETTINFAIDTTPPTVTGVAEGGVYKSATPEFTEGTAKLNAAAFTSGTEIVAEGAYRLVVMDAAGNETTINFAIDTTPPTVTGVSEGGVYRSATPVFTEGTAKLNAVPFTSGTEIVAEGTYTLVVTDATGNETTINFKIEKNNSGSPGSSGGGSETTESTSTSEVLLILGDKSQKATKVVVTTTDGKKVTTVILEEEQLKGLLKEAGNSPVIIIAVRNKSDIVNWELNAALLQSFENSNAIIQVVTENAVYSLPLDQVPADRWRNQLGANIPLKDMKIKLELSNLSDSAFVFKDSGNGQVTLVAPPLSFSVKFVYGSKEVELNQFDTYIERRIAIPEGVNLNRIMTGVKITSDGTLIHIPTRIIQEGGRYYAVLNSMSNSIYGLIQNDKSFNDVSTHWAKSSINDLASRLVINGADEERFLPDSEITRAEFMAIMIRALGLSSANKTFHFKDITEQAWYHQAVQIGYSYGLVDGYSDASFKPNEKITRQEAMVILSRAMMLVKLNKKIDHTKQQELVNHFADSEQLASWAHQAAALTIESGIIGGYKGELHPLQNITRAETAAIIQRFLQKAEFI</sequence>
<gene>
    <name evidence="3" type="ORF">D3P09_13090</name>
</gene>
<protein>
    <submittedName>
        <fullName evidence="3">S-layer homology domain-containing protein</fullName>
    </submittedName>
</protein>
<keyword evidence="4" id="KW-1185">Reference proteome</keyword>
<dbReference type="InterPro" id="IPR051465">
    <property type="entry name" value="Cell_Envelope_Struct_Comp"/>
</dbReference>
<dbReference type="Proteomes" id="UP000267798">
    <property type="component" value="Unassembled WGS sequence"/>
</dbReference>
<reference evidence="3 4" key="1">
    <citation type="submission" date="2018-09" db="EMBL/GenBank/DDBJ databases">
        <title>Paenibacillus aracenensis nov. sp. isolated from a cave in southern Spain.</title>
        <authorList>
            <person name="Jurado V."/>
            <person name="Gutierrez-Patricio S."/>
            <person name="Gonzalez-Pimentel J.L."/>
            <person name="Miller A.Z."/>
            <person name="Laiz L."/>
            <person name="Saiz-Jimenez C."/>
        </authorList>
    </citation>
    <scope>NUCLEOTIDE SEQUENCE [LARGE SCALE GENOMIC DNA]</scope>
    <source>
        <strain evidence="3 4">JCM 19203</strain>
    </source>
</reference>
<comment type="caution">
    <text evidence="3">The sequence shown here is derived from an EMBL/GenBank/DDBJ whole genome shotgun (WGS) entry which is preliminary data.</text>
</comment>
<dbReference type="InterPro" id="IPR013783">
    <property type="entry name" value="Ig-like_fold"/>
</dbReference>
<feature type="domain" description="SLH" evidence="2">
    <location>
        <begin position="1129"/>
        <end position="1187"/>
    </location>
</feature>
<evidence type="ECO:0000313" key="3">
    <source>
        <dbReference type="EMBL" id="RJX40285.1"/>
    </source>
</evidence>
<dbReference type="Pfam" id="PF00395">
    <property type="entry name" value="SLH"/>
    <property type="match status" value="3"/>
</dbReference>
<dbReference type="PANTHER" id="PTHR43308:SF5">
    <property type="entry name" value="S-LAYER PROTEIN _ PEPTIDOGLYCAN ENDO-BETA-N-ACETYLGLUCOSAMINIDASE"/>
    <property type="match status" value="1"/>
</dbReference>
<evidence type="ECO:0000259" key="2">
    <source>
        <dbReference type="PROSITE" id="PS51272"/>
    </source>
</evidence>
<evidence type="ECO:0000313" key="4">
    <source>
        <dbReference type="Proteomes" id="UP000267798"/>
    </source>
</evidence>
<name>A0A3A6PH34_9BACL</name>
<proteinExistence type="predicted"/>
<feature type="region of interest" description="Disordered" evidence="1">
    <location>
        <begin position="750"/>
        <end position="775"/>
    </location>
</feature>
<dbReference type="EMBL" id="QXQB01000002">
    <property type="protein sequence ID" value="RJX40285.1"/>
    <property type="molecule type" value="Genomic_DNA"/>
</dbReference>
<dbReference type="OrthoDB" id="3193440at2"/>
<feature type="domain" description="SLH" evidence="2">
    <location>
        <begin position="998"/>
        <end position="1057"/>
    </location>
</feature>